<dbReference type="PANTHER" id="PTHR35361:SF2">
    <property type="match status" value="1"/>
</dbReference>
<evidence type="ECO:0000313" key="3">
    <source>
        <dbReference type="EnsemblPlants" id="HORVU.MOREX.r3.6HG0571280.1.CDS1"/>
    </source>
</evidence>
<feature type="region of interest" description="Disordered" evidence="1">
    <location>
        <begin position="137"/>
        <end position="163"/>
    </location>
</feature>
<reference evidence="3" key="3">
    <citation type="submission" date="2020-10" db="EMBL/GenBank/DDBJ databases">
        <authorList>
            <person name="Scholz U."/>
            <person name="Mascher M."/>
            <person name="Fiebig A."/>
        </authorList>
    </citation>
    <scope>NUCLEOTIDE SEQUENCE [LARGE SCALE GENOMIC DNA]</scope>
    <source>
        <strain evidence="3">cv. Morex</strain>
    </source>
</reference>
<dbReference type="Pfam" id="PF15365">
    <property type="entry name" value="PNRC"/>
    <property type="match status" value="1"/>
</dbReference>
<evidence type="ECO:0000313" key="5">
    <source>
        <dbReference type="Proteomes" id="UP000011116"/>
    </source>
</evidence>
<dbReference type="KEGG" id="hvg:123401387"/>
<dbReference type="Gramene" id="HORVU.MOREX.r3.6HG0571300.1">
    <property type="protein sequence ID" value="HORVU.MOREX.r3.6HG0571300.1.CDS1"/>
    <property type="gene ID" value="HORVU.MOREX.r3.6HG0571300"/>
</dbReference>
<accession>F2EKT3</accession>
<gene>
    <name evidence="4" type="primary">LOC123401661</name>
</gene>
<dbReference type="SMR" id="F2EKT3"/>
<evidence type="ECO:0000256" key="1">
    <source>
        <dbReference type="SAM" id="MobiDB-lite"/>
    </source>
</evidence>
<dbReference type="KEGG" id="hvg:123401661"/>
<dbReference type="Proteomes" id="UP000011116">
    <property type="component" value="Chromosome 6H"/>
</dbReference>
<dbReference type="GeneID" id="123401661"/>
<evidence type="ECO:0000313" key="2">
    <source>
        <dbReference type="EMBL" id="BAK07955.1"/>
    </source>
</evidence>
<reference evidence="5" key="2">
    <citation type="journal article" date="2012" name="Nature">
        <title>A physical, genetic and functional sequence assembly of the barley genome.</title>
        <authorList>
            <consortium name="The International Barley Genome Sequencing Consortium"/>
            <person name="Mayer K.F."/>
            <person name="Waugh R."/>
            <person name="Brown J.W."/>
            <person name="Schulman A."/>
            <person name="Langridge P."/>
            <person name="Platzer M."/>
            <person name="Fincher G.B."/>
            <person name="Muehlbauer G.J."/>
            <person name="Sato K."/>
            <person name="Close T.J."/>
            <person name="Wise R.P."/>
            <person name="Stein N."/>
        </authorList>
    </citation>
    <scope>NUCLEOTIDE SEQUENCE [LARGE SCALE GENOMIC DNA]</scope>
    <source>
        <strain evidence="5">cv. Morex</strain>
    </source>
</reference>
<dbReference type="Gramene" id="HORVU.MOREX.r3.6HG0571280.1">
    <property type="protein sequence ID" value="HORVU.MOREX.r3.6HG0571280.1.CDS1"/>
    <property type="gene ID" value="HORVU.MOREX.r3.6HG0571280"/>
</dbReference>
<feature type="compositionally biased region" description="Basic and acidic residues" evidence="1">
    <location>
        <begin position="138"/>
        <end position="154"/>
    </location>
</feature>
<dbReference type="Gramene" id="HORVU.MOREX.r2.6HG0473620.1">
    <property type="protein sequence ID" value="HORVU.MOREX.r2.6HG0473620.1.CDS.1"/>
    <property type="gene ID" value="HORVU.MOREX.r2.6HG0473620"/>
</dbReference>
<dbReference type="PANTHER" id="PTHR35361">
    <property type="entry name" value="OS08G0443700 PROTEIN"/>
    <property type="match status" value="1"/>
</dbReference>
<dbReference type="InterPro" id="IPR028322">
    <property type="entry name" value="PNRC-like_rgn"/>
</dbReference>
<dbReference type="GO" id="GO:0016071">
    <property type="term" value="P:mRNA metabolic process"/>
    <property type="evidence" value="ECO:0007669"/>
    <property type="project" value="UniProtKB-ARBA"/>
</dbReference>
<reference evidence="3" key="4">
    <citation type="submission" date="2022-01" db="UniProtKB">
        <authorList>
            <consortium name="EnsemblPlants"/>
        </authorList>
    </citation>
    <scope>IDENTIFICATION</scope>
    <source>
        <strain evidence="3">subsp. vulgare</strain>
    </source>
</reference>
<organism evidence="2">
    <name type="scientific">Hordeum vulgare subsp. vulgare</name>
    <name type="common">Domesticated barley</name>
    <dbReference type="NCBI Taxonomy" id="112509"/>
    <lineage>
        <taxon>Eukaryota</taxon>
        <taxon>Viridiplantae</taxon>
        <taxon>Streptophyta</taxon>
        <taxon>Embryophyta</taxon>
        <taxon>Tracheophyta</taxon>
        <taxon>Spermatophyta</taxon>
        <taxon>Magnoliopsida</taxon>
        <taxon>Liliopsida</taxon>
        <taxon>Poales</taxon>
        <taxon>Poaceae</taxon>
        <taxon>BOP clade</taxon>
        <taxon>Pooideae</taxon>
        <taxon>Triticodae</taxon>
        <taxon>Triticeae</taxon>
        <taxon>Hordeinae</taxon>
        <taxon>Hordeum</taxon>
    </lineage>
</organism>
<dbReference type="EnsemblPlants" id="HORVU.MOREX.r3.6HG0571300.1">
    <property type="protein sequence ID" value="HORVU.MOREX.r3.6HG0571300.1.CDS1"/>
    <property type="gene ID" value="HORVU.MOREX.r3.6HG0571300"/>
</dbReference>
<dbReference type="EnsemblPlants" id="HORVU.MOREX.r3.6HG0571280.1">
    <property type="protein sequence ID" value="HORVU.MOREX.r3.6HG0571280.1.CDS1"/>
    <property type="gene ID" value="HORVU.MOREX.r3.6HG0571280"/>
</dbReference>
<dbReference type="Gramene" id="HORVU.MOREX.r2.6HG0473610.1">
    <property type="protein sequence ID" value="HORVU.MOREX.r2.6HG0473610.1.CDS.1"/>
    <property type="gene ID" value="HORVU.MOREX.r2.6HG0473610"/>
</dbReference>
<sequence length="196" mass="21466">MTSQVAATLPPLLPTPAHCLLLAPPPAVYTARVELDSKKQQPGRASMSRSWIRDKVDLPGRASGSSSWITDKTLRRAETLDGGVERLGRVGTPREKWKRPASRAPSIDRCEKKLRPPTEMLTHSEASLIAGPVASVDWSEKKTTPLTDRSEQKPKPLAKMEATSEASFFAGPTFILSPDPSELPMPTFLYKQAQGH</sequence>
<dbReference type="RefSeq" id="XP_044951440.1">
    <property type="nucleotide sequence ID" value="XM_045095505.1"/>
</dbReference>
<dbReference type="AlphaFoldDB" id="F2EKT3"/>
<proteinExistence type="evidence at transcript level"/>
<dbReference type="EMBL" id="AK376761">
    <property type="protein sequence ID" value="BAK07955.1"/>
    <property type="molecule type" value="mRNA"/>
</dbReference>
<evidence type="ECO:0000313" key="4">
    <source>
        <dbReference type="EnsemblPlants" id="HORVU.MOREX.r3.6HG0571300.1.CDS1"/>
    </source>
</evidence>
<dbReference type="OrthoDB" id="681725at2759"/>
<keyword evidence="5" id="KW-1185">Reference proteome</keyword>
<name>F2EKT3_HORVV</name>
<reference evidence="2" key="1">
    <citation type="journal article" date="2011" name="Plant Physiol.">
        <title>Comprehensive sequence analysis of 24,783 barley full-length cDNAs derived from 12 clone libraries.</title>
        <authorList>
            <person name="Matsumoto T."/>
            <person name="Tanaka T."/>
            <person name="Sakai H."/>
            <person name="Amano N."/>
            <person name="Kanamori H."/>
            <person name="Kurita K."/>
            <person name="Kikuta A."/>
            <person name="Kamiya K."/>
            <person name="Yamamoto M."/>
            <person name="Ikawa H."/>
            <person name="Fujii N."/>
            <person name="Hori K."/>
            <person name="Itoh T."/>
            <person name="Sato K."/>
        </authorList>
    </citation>
    <scope>NUCLEOTIDE SEQUENCE</scope>
    <source>
        <tissue evidence="2">Seed</tissue>
    </source>
</reference>
<protein>
    <submittedName>
        <fullName evidence="2">Predicted protein</fullName>
    </submittedName>
</protein>